<reference evidence="3 4" key="1">
    <citation type="submission" date="2024-07" db="EMBL/GenBank/DDBJ databases">
        <title>Section-level genome sequencing and comparative genomics of Aspergillus sections Usti and Cavernicolus.</title>
        <authorList>
            <consortium name="Lawrence Berkeley National Laboratory"/>
            <person name="Nybo J.L."/>
            <person name="Vesth T.C."/>
            <person name="Theobald S."/>
            <person name="Frisvad J.C."/>
            <person name="Larsen T.O."/>
            <person name="Kjaerboelling I."/>
            <person name="Rothschild-Mancinelli K."/>
            <person name="Lyhne E.K."/>
            <person name="Kogle M.E."/>
            <person name="Barry K."/>
            <person name="Clum A."/>
            <person name="Na H."/>
            <person name="Ledsgaard L."/>
            <person name="Lin J."/>
            <person name="Lipzen A."/>
            <person name="Kuo A."/>
            <person name="Riley R."/>
            <person name="Mondo S."/>
            <person name="Labutti K."/>
            <person name="Haridas S."/>
            <person name="Pangalinan J."/>
            <person name="Salamov A.A."/>
            <person name="Simmons B.A."/>
            <person name="Magnuson J.K."/>
            <person name="Chen J."/>
            <person name="Drula E."/>
            <person name="Henrissat B."/>
            <person name="Wiebenga A."/>
            <person name="Lubbers R.J."/>
            <person name="Gomes A.C."/>
            <person name="Makela M.R."/>
            <person name="Stajich J."/>
            <person name="Grigoriev I.V."/>
            <person name="Mortensen U.H."/>
            <person name="De Vries R.P."/>
            <person name="Baker S.E."/>
            <person name="Andersen M.R."/>
        </authorList>
    </citation>
    <scope>NUCLEOTIDE SEQUENCE [LARGE SCALE GENOMIC DNA]</scope>
    <source>
        <strain evidence="3 4">CBS 123904</strain>
    </source>
</reference>
<dbReference type="Pfam" id="PF17667">
    <property type="entry name" value="Pkinase_fungal"/>
    <property type="match status" value="1"/>
</dbReference>
<evidence type="ECO:0000256" key="1">
    <source>
        <dbReference type="SAM" id="MobiDB-lite"/>
    </source>
</evidence>
<evidence type="ECO:0000313" key="4">
    <source>
        <dbReference type="Proteomes" id="UP001610446"/>
    </source>
</evidence>
<proteinExistence type="predicted"/>
<organism evidence="3 4">
    <name type="scientific">Aspergillus pseudoustus</name>
    <dbReference type="NCBI Taxonomy" id="1810923"/>
    <lineage>
        <taxon>Eukaryota</taxon>
        <taxon>Fungi</taxon>
        <taxon>Dikarya</taxon>
        <taxon>Ascomycota</taxon>
        <taxon>Pezizomycotina</taxon>
        <taxon>Eurotiomycetes</taxon>
        <taxon>Eurotiomycetidae</taxon>
        <taxon>Eurotiales</taxon>
        <taxon>Aspergillaceae</taxon>
        <taxon>Aspergillus</taxon>
        <taxon>Aspergillus subgen. Nidulantes</taxon>
    </lineage>
</organism>
<sequence length="126" mass="13870">MVRLNQSGMHVASWEGVMFIGALVPATSSSYRTGLLTLCRYARTVFAAQPVRFFVHGGEALDLAQQSAERFATILASYMLMNDAQLGVRDSIKKDNHSPYVECDGGPNSKTERQRLSLDSPQYLPG</sequence>
<protein>
    <recommendedName>
        <fullName evidence="2">Fungal-type protein kinase domain-containing protein</fullName>
    </recommendedName>
</protein>
<dbReference type="EMBL" id="JBFXLU010000031">
    <property type="protein sequence ID" value="KAL2851153.1"/>
    <property type="molecule type" value="Genomic_DNA"/>
</dbReference>
<dbReference type="InterPro" id="IPR040976">
    <property type="entry name" value="Pkinase_fungal"/>
</dbReference>
<evidence type="ECO:0000259" key="2">
    <source>
        <dbReference type="Pfam" id="PF17667"/>
    </source>
</evidence>
<dbReference type="Proteomes" id="UP001610446">
    <property type="component" value="Unassembled WGS sequence"/>
</dbReference>
<gene>
    <name evidence="3" type="ORF">BJY01DRAFT_245090</name>
</gene>
<feature type="domain" description="Fungal-type protein kinase" evidence="2">
    <location>
        <begin position="10"/>
        <end position="57"/>
    </location>
</feature>
<name>A0ABR4KFU0_9EURO</name>
<comment type="caution">
    <text evidence="3">The sequence shown here is derived from an EMBL/GenBank/DDBJ whole genome shotgun (WGS) entry which is preliminary data.</text>
</comment>
<evidence type="ECO:0000313" key="3">
    <source>
        <dbReference type="EMBL" id="KAL2851153.1"/>
    </source>
</evidence>
<feature type="region of interest" description="Disordered" evidence="1">
    <location>
        <begin position="97"/>
        <end position="126"/>
    </location>
</feature>
<keyword evidence="4" id="KW-1185">Reference proteome</keyword>
<accession>A0ABR4KFU0</accession>